<accession>A0A6J7A0Z1</accession>
<sequence length="529" mass="57032">MSFEAPTDQHRSTERWIIQTQGPNERRLGQVLCDEPGRIVVRFESGDEFEWAELPKSARPITPGSFEWRSEDASEHELLIEQVRSQPARLLADVLRETRAPLTPDDLKRRLEAWRLIAPKGTRSPTNLPGWEDVWKTGRKGLLADVHVVLDQLAKTYAWSDAPVEKASMSSRSAGPKSAGKAGADVAAALRQVASTGLTTSRKDDAKAQLRSAYGRRELSPSQTAAAMAASAITAGSIDWSAVQLGDQIPDGLVDSVFGLAARQGALPWILDQLTSSRSQLIADAAERAVSAIPPGVTQRAAVDLLGSLRTQLGADRLSESRAAKSVEAVRSIQLVPTSETLVVLLNLLVDVARRADRAGWDQLVAQLGRLLSGADHATLADCIVDRSDGVLVLVGERLNELPFVDDTGRPAFLRALALRRPEVFDASGAMRLWDGLTGEALSSIVGADDALARMLTSPDSGLAELITIPTLHRHLAQANDGEVVSVASWPEPLQLLVPLDDWLDALLRTTPSSGILRRALAHAEARAT</sequence>
<evidence type="ECO:0000313" key="1">
    <source>
        <dbReference type="EMBL" id="CAB4771937.1"/>
    </source>
</evidence>
<name>A0A6J7A0Z1_9ZZZZ</name>
<dbReference type="EMBL" id="CAEZYR010000189">
    <property type="protein sequence ID" value="CAB4771937.1"/>
    <property type="molecule type" value="Genomic_DNA"/>
</dbReference>
<proteinExistence type="predicted"/>
<gene>
    <name evidence="1" type="ORF">UFOPK2754_03140</name>
    <name evidence="2" type="ORF">UFOPK3139_01067</name>
</gene>
<organism evidence="2">
    <name type="scientific">freshwater metagenome</name>
    <dbReference type="NCBI Taxonomy" id="449393"/>
    <lineage>
        <taxon>unclassified sequences</taxon>
        <taxon>metagenomes</taxon>
        <taxon>ecological metagenomes</taxon>
    </lineage>
</organism>
<protein>
    <submittedName>
        <fullName evidence="2">Unannotated protein</fullName>
    </submittedName>
</protein>
<evidence type="ECO:0000313" key="2">
    <source>
        <dbReference type="EMBL" id="CAB4826547.1"/>
    </source>
</evidence>
<reference evidence="2" key="1">
    <citation type="submission" date="2020-05" db="EMBL/GenBank/DDBJ databases">
        <authorList>
            <person name="Chiriac C."/>
            <person name="Salcher M."/>
            <person name="Ghai R."/>
            <person name="Kavagutti S V."/>
        </authorList>
    </citation>
    <scope>NUCLEOTIDE SEQUENCE</scope>
</reference>
<dbReference type="AlphaFoldDB" id="A0A6J7A0Z1"/>
<dbReference type="EMBL" id="CAFABA010000034">
    <property type="protein sequence ID" value="CAB4826547.1"/>
    <property type="molecule type" value="Genomic_DNA"/>
</dbReference>